<dbReference type="Pfam" id="PF00230">
    <property type="entry name" value="MIP"/>
    <property type="match status" value="1"/>
</dbReference>
<gene>
    <name evidence="9" type="ORF">Poli38472_004658</name>
</gene>
<dbReference type="NCBIfam" id="TIGR00861">
    <property type="entry name" value="MIP"/>
    <property type="match status" value="1"/>
</dbReference>
<dbReference type="AlphaFoldDB" id="A0A8K1CA76"/>
<dbReference type="PANTHER" id="PTHR43829">
    <property type="entry name" value="AQUAPORIN OR AQUAGLYCEROPORIN RELATED"/>
    <property type="match status" value="1"/>
</dbReference>
<evidence type="ECO:0000256" key="4">
    <source>
        <dbReference type="ARBA" id="ARBA00022692"/>
    </source>
</evidence>
<dbReference type="GO" id="GO:0015254">
    <property type="term" value="F:glycerol channel activity"/>
    <property type="evidence" value="ECO:0007669"/>
    <property type="project" value="TreeGrafter"/>
</dbReference>
<evidence type="ECO:0008006" key="11">
    <source>
        <dbReference type="Google" id="ProtNLM"/>
    </source>
</evidence>
<keyword evidence="6 8" id="KW-0472">Membrane</keyword>
<dbReference type="SUPFAM" id="SSF81338">
    <property type="entry name" value="Aquaporin-like"/>
    <property type="match status" value="1"/>
</dbReference>
<evidence type="ECO:0000256" key="6">
    <source>
        <dbReference type="ARBA" id="ARBA00023136"/>
    </source>
</evidence>
<dbReference type="InterPro" id="IPR050363">
    <property type="entry name" value="MIP/Aquaporin"/>
</dbReference>
<dbReference type="Proteomes" id="UP000794436">
    <property type="component" value="Unassembled WGS sequence"/>
</dbReference>
<dbReference type="EMBL" id="SPLM01000109">
    <property type="protein sequence ID" value="TMW59589.1"/>
    <property type="molecule type" value="Genomic_DNA"/>
</dbReference>
<feature type="transmembrane region" description="Helical" evidence="8">
    <location>
        <begin position="136"/>
        <end position="158"/>
    </location>
</feature>
<evidence type="ECO:0000256" key="8">
    <source>
        <dbReference type="SAM" id="Phobius"/>
    </source>
</evidence>
<evidence type="ECO:0000256" key="3">
    <source>
        <dbReference type="ARBA" id="ARBA00022448"/>
    </source>
</evidence>
<dbReference type="GO" id="GO:0015250">
    <property type="term" value="F:water channel activity"/>
    <property type="evidence" value="ECO:0007669"/>
    <property type="project" value="TreeGrafter"/>
</dbReference>
<protein>
    <recommendedName>
        <fullName evidence="11">Aquaporin</fullName>
    </recommendedName>
</protein>
<evidence type="ECO:0000256" key="2">
    <source>
        <dbReference type="ARBA" id="ARBA00006175"/>
    </source>
</evidence>
<feature type="transmembrane region" description="Helical" evidence="8">
    <location>
        <begin position="186"/>
        <end position="205"/>
    </location>
</feature>
<dbReference type="Gene3D" id="1.20.1080.10">
    <property type="entry name" value="Glycerol uptake facilitator protein"/>
    <property type="match status" value="1"/>
</dbReference>
<dbReference type="OrthoDB" id="3222at2759"/>
<keyword evidence="3 7" id="KW-0813">Transport</keyword>
<sequence length="304" mass="33668">MPPIGSTDSNSTVSAIQDSVVDIADHTEAGYIVMTEKDYRDPKTSHFRVQNQHLRECLAEFYGTFIMMCFGLGVNNQVVLSKDKNGTWLSGNMCWGIAIMLGVHCAEGVSGSHINPAVTLAMAAFKRLPWRKVPGYMLAQFLGAFVGAVVIYILYYPWFDVIDPDRMTTQDTFATYPNDNVSNATAFYTEVLATAMLLMGIFCITDQKNRPSTPFGMPVHFMFLIWGIGMAFGLNTGLSINPARDFSPRLFTSMAGWGSKVFTLRDYYFWIPIVAPFVGGIVGAGSYELFVEMHHPTVSTPLPV</sequence>
<evidence type="ECO:0000313" key="9">
    <source>
        <dbReference type="EMBL" id="TMW59589.1"/>
    </source>
</evidence>
<evidence type="ECO:0000313" key="10">
    <source>
        <dbReference type="Proteomes" id="UP000794436"/>
    </source>
</evidence>
<comment type="caution">
    <text evidence="9">The sequence shown here is derived from an EMBL/GenBank/DDBJ whole genome shotgun (WGS) entry which is preliminary data.</text>
</comment>
<dbReference type="InterPro" id="IPR022357">
    <property type="entry name" value="MIP_CS"/>
</dbReference>
<keyword evidence="5 8" id="KW-1133">Transmembrane helix</keyword>
<dbReference type="CDD" id="cd00333">
    <property type="entry name" value="MIP"/>
    <property type="match status" value="1"/>
</dbReference>
<evidence type="ECO:0000256" key="1">
    <source>
        <dbReference type="ARBA" id="ARBA00004141"/>
    </source>
</evidence>
<feature type="transmembrane region" description="Helical" evidence="8">
    <location>
        <begin position="217"/>
        <end position="240"/>
    </location>
</feature>
<evidence type="ECO:0000256" key="5">
    <source>
        <dbReference type="ARBA" id="ARBA00022989"/>
    </source>
</evidence>
<keyword evidence="10" id="KW-1185">Reference proteome</keyword>
<dbReference type="PRINTS" id="PR00783">
    <property type="entry name" value="MINTRINSICP"/>
</dbReference>
<dbReference type="InterPro" id="IPR000425">
    <property type="entry name" value="MIP"/>
</dbReference>
<dbReference type="PROSITE" id="PS00221">
    <property type="entry name" value="MIP"/>
    <property type="match status" value="1"/>
</dbReference>
<organism evidence="9 10">
    <name type="scientific">Pythium oligandrum</name>
    <name type="common">Mycoparasitic fungus</name>
    <dbReference type="NCBI Taxonomy" id="41045"/>
    <lineage>
        <taxon>Eukaryota</taxon>
        <taxon>Sar</taxon>
        <taxon>Stramenopiles</taxon>
        <taxon>Oomycota</taxon>
        <taxon>Peronosporomycetes</taxon>
        <taxon>Pythiales</taxon>
        <taxon>Pythiaceae</taxon>
        <taxon>Pythium</taxon>
    </lineage>
</organism>
<comment type="subcellular location">
    <subcellularLocation>
        <location evidence="1">Membrane</location>
        <topology evidence="1">Multi-pass membrane protein</topology>
    </subcellularLocation>
</comment>
<proteinExistence type="inferred from homology"/>
<comment type="similarity">
    <text evidence="2 7">Belongs to the MIP/aquaporin (TC 1.A.8) family.</text>
</comment>
<dbReference type="InterPro" id="IPR023271">
    <property type="entry name" value="Aquaporin-like"/>
</dbReference>
<evidence type="ECO:0000256" key="7">
    <source>
        <dbReference type="RuleBase" id="RU000477"/>
    </source>
</evidence>
<dbReference type="GO" id="GO:0005886">
    <property type="term" value="C:plasma membrane"/>
    <property type="evidence" value="ECO:0007669"/>
    <property type="project" value="TreeGrafter"/>
</dbReference>
<name>A0A8K1CA76_PYTOL</name>
<feature type="transmembrane region" description="Helical" evidence="8">
    <location>
        <begin position="267"/>
        <end position="290"/>
    </location>
</feature>
<reference evidence="9" key="1">
    <citation type="submission" date="2019-03" db="EMBL/GenBank/DDBJ databases">
        <title>Long read genome sequence of the mycoparasitic Pythium oligandrum ATCC 38472 isolated from sugarbeet rhizosphere.</title>
        <authorList>
            <person name="Gaulin E."/>
        </authorList>
    </citation>
    <scope>NUCLEOTIDE SEQUENCE</scope>
    <source>
        <strain evidence="9">ATCC 38472_TT</strain>
    </source>
</reference>
<keyword evidence="4 7" id="KW-0812">Transmembrane</keyword>
<accession>A0A8K1CA76</accession>
<dbReference type="PANTHER" id="PTHR43829:SF9">
    <property type="entry name" value="AQUAPORIN-9"/>
    <property type="match status" value="1"/>
</dbReference>